<organism evidence="3 4">
    <name type="scientific">Nonomuraea polychroma</name>
    <dbReference type="NCBI Taxonomy" id="46176"/>
    <lineage>
        <taxon>Bacteria</taxon>
        <taxon>Bacillati</taxon>
        <taxon>Actinomycetota</taxon>
        <taxon>Actinomycetes</taxon>
        <taxon>Streptosporangiales</taxon>
        <taxon>Streptosporangiaceae</taxon>
        <taxon>Nonomuraea</taxon>
    </lineage>
</organism>
<comment type="caution">
    <text evidence="3">The sequence shown here is derived from an EMBL/GenBank/DDBJ whole genome shotgun (WGS) entry which is preliminary data.</text>
</comment>
<evidence type="ECO:0000313" key="3">
    <source>
        <dbReference type="EMBL" id="RVX45328.1"/>
    </source>
</evidence>
<proteinExistence type="predicted"/>
<keyword evidence="2" id="KW-0812">Transmembrane</keyword>
<reference evidence="3 4" key="1">
    <citation type="submission" date="2019-01" db="EMBL/GenBank/DDBJ databases">
        <title>Sequencing the genomes of 1000 actinobacteria strains.</title>
        <authorList>
            <person name="Klenk H.-P."/>
        </authorList>
    </citation>
    <scope>NUCLEOTIDE SEQUENCE [LARGE SCALE GENOMIC DNA]</scope>
    <source>
        <strain evidence="3 4">DSM 43925</strain>
    </source>
</reference>
<name>A0A438MIC7_9ACTN</name>
<gene>
    <name evidence="3" type="ORF">EDD27_8117</name>
</gene>
<feature type="transmembrane region" description="Helical" evidence="2">
    <location>
        <begin position="107"/>
        <end position="126"/>
    </location>
</feature>
<evidence type="ECO:0000256" key="2">
    <source>
        <dbReference type="SAM" id="Phobius"/>
    </source>
</evidence>
<dbReference type="AlphaFoldDB" id="A0A438MIC7"/>
<feature type="region of interest" description="Disordered" evidence="1">
    <location>
        <begin position="1"/>
        <end position="30"/>
    </location>
</feature>
<keyword evidence="2" id="KW-0472">Membrane</keyword>
<evidence type="ECO:0000313" key="4">
    <source>
        <dbReference type="Proteomes" id="UP000284824"/>
    </source>
</evidence>
<sequence>MADTPKPPQTGDRLVASSAPARPHRPARHLGSPVTTWQRVVSSVASLVRLASRLAALSLVLYALFTVFEANRANVWYQFVESLAASLSLGLANLFQLAEPRWTTLVNYGLAAIVWLIIGSALASLIRRAAP</sequence>
<keyword evidence="4" id="KW-1185">Reference proteome</keyword>
<dbReference type="EMBL" id="SAUN01000001">
    <property type="protein sequence ID" value="RVX45328.1"/>
    <property type="molecule type" value="Genomic_DNA"/>
</dbReference>
<evidence type="ECO:0000256" key="1">
    <source>
        <dbReference type="SAM" id="MobiDB-lite"/>
    </source>
</evidence>
<feature type="transmembrane region" description="Helical" evidence="2">
    <location>
        <begin position="50"/>
        <end position="68"/>
    </location>
</feature>
<accession>A0A438MIC7</accession>
<dbReference type="OrthoDB" id="5192539at2"/>
<keyword evidence="2" id="KW-1133">Transmembrane helix</keyword>
<dbReference type="Proteomes" id="UP000284824">
    <property type="component" value="Unassembled WGS sequence"/>
</dbReference>
<protein>
    <submittedName>
        <fullName evidence="3">Uncharacterized protein</fullName>
    </submittedName>
</protein>
<dbReference type="RefSeq" id="WP_127936963.1">
    <property type="nucleotide sequence ID" value="NZ_SAUN01000001.1"/>
</dbReference>